<comment type="caution">
    <text evidence="2">The sequence shown here is derived from an EMBL/GenBank/DDBJ whole genome shotgun (WGS) entry which is preliminary data.</text>
</comment>
<feature type="region of interest" description="Disordered" evidence="1">
    <location>
        <begin position="285"/>
        <end position="328"/>
    </location>
</feature>
<gene>
    <name evidence="2" type="ORF">NDI79_07935</name>
</gene>
<evidence type="ECO:0008006" key="4">
    <source>
        <dbReference type="Google" id="ProtNLM"/>
    </source>
</evidence>
<sequence>MTYDEAVTVDTTDGTPTLEIAPGTEASYVSTDSNKVVFEYTVQEGDETELTLGEIKLNGGAIIDAANNNADTTTDAQGIDVSVDAVAPSIDGASVVSTDEDGVYVAGETIEVTVTYDEAVTVDTTDGTPTLDLGDVSGDANYASGSGSTQLVFSYDVSDGDEGKLTLGDISGGTLQDAAGNDADTTASAQSIDASVDAVDPISPSSITVQTKTPINSANKSVVDINVNFDSVPESGTVTLRVTDEDTGEVTDTVDTDGSESVSFTVDLHSLYDGQLTAAAKLTDDAGNENSSGFTAEQTFDKDTTAPSVSVESPSENDVVQSQDAISGTASASDIEAVELRIANGSKTWNGGEFTSTGTVVGATTYDAQSGVWTYDSSSIGSEGSYTITAIAIDTSGNSQSSSDVTYTIDNSIDTASIESLNETVVAAGDTIEVTYNANDVNYDSARLIVENSTEQFGSYDASNGTTVTQGVFAPNTAGEYTVRLEVNDTAENSNNESTKSFTVDTAAPNVSGVTLEAEDGDSVVTVGDTVTVTTNVSGQTDVASVDVDVTQFNNSAVTMTETDEPGVYSATFTVDESAIEGEQNVSVTVTDNVGNKDVFDSNSLTVDTNAPSFDFLEAHQTDGFVNVTFHVNETLDTNSIEVSIRDGLNQELGTVTSWTESDSTDHLYEGSYEIGNEETPYSANLTAASDVAGNAVSDPLLNDTIPVTSGVDISASGNVTTVKVTADEELKSFDIGLQSEQNLAESAKDDEIAAGVRLNQSQFDSSAEKVQSAYTYTYTYTYTVPRDGKFNATLSNVTAVGGSEPHGGVVADTDSVVVDTKAPSVVDAEIVDANGTRTNVSIQFDEPVSVSSPGIKLAGESMTNLDNDDSRQDEGVVYVYLPGIVATGDAPSLSVTGGVFERYDHTENTKNVVTTAPGGDLVDPHSWTTLDTHEYDLKKGVNFVSVPAEFGSLDIASSEFADMTIMTYDDGEWLTYNPEKPGDEQDFAELEGGQGYIVTTDADATVDVTVRNEKPGTTAEDATPSAQHLEEGWNLIGHWQEGSQSQIQALGTIGQSESTNVWEQNVAGSYGYDVASDFAPGHAYWVFVEDDEVYTASEYAQN</sequence>
<proteinExistence type="predicted"/>
<accession>A0ABU2G1H6</accession>
<feature type="compositionally biased region" description="Polar residues" evidence="1">
    <location>
        <begin position="288"/>
        <end position="298"/>
    </location>
</feature>
<evidence type="ECO:0000313" key="3">
    <source>
        <dbReference type="Proteomes" id="UP001254813"/>
    </source>
</evidence>
<dbReference type="Gene3D" id="2.60.40.10">
    <property type="entry name" value="Immunoglobulins"/>
    <property type="match status" value="1"/>
</dbReference>
<dbReference type="EMBL" id="JAMQOQ010000002">
    <property type="protein sequence ID" value="MDS0294099.1"/>
    <property type="molecule type" value="Genomic_DNA"/>
</dbReference>
<dbReference type="InterPro" id="IPR013783">
    <property type="entry name" value="Ig-like_fold"/>
</dbReference>
<dbReference type="RefSeq" id="WP_310927946.1">
    <property type="nucleotide sequence ID" value="NZ_JAMQOQ010000002.1"/>
</dbReference>
<organism evidence="2 3">
    <name type="scientific">Halogeometricum luteum</name>
    <dbReference type="NCBI Taxonomy" id="2950537"/>
    <lineage>
        <taxon>Archaea</taxon>
        <taxon>Methanobacteriati</taxon>
        <taxon>Methanobacteriota</taxon>
        <taxon>Stenosarchaea group</taxon>
        <taxon>Halobacteria</taxon>
        <taxon>Halobacteriales</taxon>
        <taxon>Haloferacaceae</taxon>
        <taxon>Halogeometricum</taxon>
    </lineage>
</organism>
<evidence type="ECO:0000313" key="2">
    <source>
        <dbReference type="EMBL" id="MDS0294099.1"/>
    </source>
</evidence>
<name>A0ABU2G1H6_9EURY</name>
<keyword evidence="3" id="KW-1185">Reference proteome</keyword>
<reference evidence="2 3" key="1">
    <citation type="submission" date="2022-06" db="EMBL/GenBank/DDBJ databases">
        <title>Halogeometricum sp. a new haloarchaeum isolate from saline soil.</title>
        <authorList>
            <person name="Strakova D."/>
            <person name="Galisteo C."/>
            <person name="Sanchez-Porro C."/>
            <person name="Ventosa A."/>
        </authorList>
    </citation>
    <scope>NUCLEOTIDE SEQUENCE [LARGE SCALE GENOMIC DNA]</scope>
    <source>
        <strain evidence="3">S3BR25-2</strain>
    </source>
</reference>
<evidence type="ECO:0000256" key="1">
    <source>
        <dbReference type="SAM" id="MobiDB-lite"/>
    </source>
</evidence>
<dbReference type="Proteomes" id="UP001254813">
    <property type="component" value="Unassembled WGS sequence"/>
</dbReference>
<feature type="compositionally biased region" description="Polar residues" evidence="1">
    <location>
        <begin position="305"/>
        <end position="328"/>
    </location>
</feature>
<protein>
    <recommendedName>
        <fullName evidence="4">Ig-like domain (Group 3)</fullName>
    </recommendedName>
</protein>